<dbReference type="HOGENOM" id="CLU_212097_0_0_6"/>
<dbReference type="Proteomes" id="UP000018545">
    <property type="component" value="Chromosome"/>
</dbReference>
<evidence type="ECO:0000313" key="3">
    <source>
        <dbReference type="Proteomes" id="UP000018545"/>
    </source>
</evidence>
<dbReference type="KEGG" id="csi:P262_01273"/>
<dbReference type="Pfam" id="PF07455">
    <property type="entry name" value="Psu"/>
    <property type="match status" value="1"/>
</dbReference>
<accession>V5TVU7</accession>
<evidence type="ECO:0000256" key="1">
    <source>
        <dbReference type="SAM" id="MobiDB-lite"/>
    </source>
</evidence>
<name>V5TVU7_9ENTR</name>
<dbReference type="AlphaFoldDB" id="V5TVU7"/>
<dbReference type="InterPro" id="IPR010006">
    <property type="entry name" value="Phage_P4_Psu"/>
</dbReference>
<reference evidence="2 3" key="1">
    <citation type="journal article" date="2014" name="Genome Announc.">
        <title>Complete Genome Sequence of Cronobacter sakazakii Strain CMCC 45402.</title>
        <authorList>
            <person name="Zhao Z."/>
            <person name="Wang L."/>
            <person name="Wang B."/>
            <person name="Liang H."/>
            <person name="Ye Q."/>
            <person name="Zeng M."/>
        </authorList>
    </citation>
    <scope>NUCLEOTIDE SEQUENCE [LARGE SCALE GENOMIC DNA]</scope>
    <source>
        <strain evidence="3">45402</strain>
    </source>
</reference>
<protein>
    <submittedName>
        <fullName evidence="2">Phage polarity suppression protein</fullName>
    </submittedName>
</protein>
<feature type="compositionally biased region" description="Basic and acidic residues" evidence="1">
    <location>
        <begin position="21"/>
        <end position="36"/>
    </location>
</feature>
<dbReference type="EMBL" id="CP006731">
    <property type="protein sequence ID" value="AHB69268.1"/>
    <property type="molecule type" value="Genomic_DNA"/>
</dbReference>
<sequence length="54" mass="6377">MRPTLSDYYSAQDHDIITDMRFRPEAASRDDSREKFTPAQNLNYTRRRAELAAQ</sequence>
<evidence type="ECO:0000313" key="2">
    <source>
        <dbReference type="EMBL" id="AHB69268.1"/>
    </source>
</evidence>
<dbReference type="Gene3D" id="1.20.58.1090">
    <property type="entry name" value="Phage polarity suppression protein monomer"/>
    <property type="match status" value="1"/>
</dbReference>
<organism evidence="2 3">
    <name type="scientific">Cronobacter malonaticus</name>
    <dbReference type="NCBI Taxonomy" id="413503"/>
    <lineage>
        <taxon>Bacteria</taxon>
        <taxon>Pseudomonadati</taxon>
        <taxon>Pseudomonadota</taxon>
        <taxon>Gammaproteobacteria</taxon>
        <taxon>Enterobacterales</taxon>
        <taxon>Enterobacteriaceae</taxon>
        <taxon>Cronobacter</taxon>
    </lineage>
</organism>
<proteinExistence type="predicted"/>
<dbReference type="PATRIC" id="fig|1401659.3.peg.902"/>
<gene>
    <name evidence="2" type="ORF">P262_01273</name>
</gene>
<feature type="region of interest" description="Disordered" evidence="1">
    <location>
        <begin position="21"/>
        <end position="54"/>
    </location>
</feature>